<feature type="chain" id="PRO_5025458174" description="Extracellular membrane protein CFEM domain-containing protein" evidence="2">
    <location>
        <begin position="21"/>
        <end position="218"/>
    </location>
</feature>
<evidence type="ECO:0000313" key="4">
    <source>
        <dbReference type="Proteomes" id="UP000799324"/>
    </source>
</evidence>
<feature type="compositionally biased region" description="Low complexity" evidence="1">
    <location>
        <begin position="166"/>
        <end position="191"/>
    </location>
</feature>
<evidence type="ECO:0000256" key="1">
    <source>
        <dbReference type="SAM" id="MobiDB-lite"/>
    </source>
</evidence>
<gene>
    <name evidence="3" type="ORF">K491DRAFT_753249</name>
</gene>
<name>A0A6A6TQL4_9PLEO</name>
<keyword evidence="4" id="KW-1185">Reference proteome</keyword>
<protein>
    <recommendedName>
        <fullName evidence="5">Extracellular membrane protein CFEM domain-containing protein</fullName>
    </recommendedName>
</protein>
<dbReference type="EMBL" id="MU004290">
    <property type="protein sequence ID" value="KAF2662090.1"/>
    <property type="molecule type" value="Genomic_DNA"/>
</dbReference>
<evidence type="ECO:0000313" key="3">
    <source>
        <dbReference type="EMBL" id="KAF2662090.1"/>
    </source>
</evidence>
<reference evidence="3" key="1">
    <citation type="journal article" date="2020" name="Stud. Mycol.">
        <title>101 Dothideomycetes genomes: a test case for predicting lifestyles and emergence of pathogens.</title>
        <authorList>
            <person name="Haridas S."/>
            <person name="Albert R."/>
            <person name="Binder M."/>
            <person name="Bloem J."/>
            <person name="Labutti K."/>
            <person name="Salamov A."/>
            <person name="Andreopoulos B."/>
            <person name="Baker S."/>
            <person name="Barry K."/>
            <person name="Bills G."/>
            <person name="Bluhm B."/>
            <person name="Cannon C."/>
            <person name="Castanera R."/>
            <person name="Culley D."/>
            <person name="Daum C."/>
            <person name="Ezra D."/>
            <person name="Gonzalez J."/>
            <person name="Henrissat B."/>
            <person name="Kuo A."/>
            <person name="Liang C."/>
            <person name="Lipzen A."/>
            <person name="Lutzoni F."/>
            <person name="Magnuson J."/>
            <person name="Mondo S."/>
            <person name="Nolan M."/>
            <person name="Ohm R."/>
            <person name="Pangilinan J."/>
            <person name="Park H.-J."/>
            <person name="Ramirez L."/>
            <person name="Alfaro M."/>
            <person name="Sun H."/>
            <person name="Tritt A."/>
            <person name="Yoshinaga Y."/>
            <person name="Zwiers L.-H."/>
            <person name="Turgeon B."/>
            <person name="Goodwin S."/>
            <person name="Spatafora J."/>
            <person name="Crous P."/>
            <person name="Grigoriev I."/>
        </authorList>
    </citation>
    <scope>NUCLEOTIDE SEQUENCE</scope>
    <source>
        <strain evidence="3">CBS 122681</strain>
    </source>
</reference>
<dbReference type="Proteomes" id="UP000799324">
    <property type="component" value="Unassembled WGS sequence"/>
</dbReference>
<feature type="compositionally biased region" description="Polar residues" evidence="1">
    <location>
        <begin position="145"/>
        <end position="165"/>
    </location>
</feature>
<dbReference type="AlphaFoldDB" id="A0A6A6TQL4"/>
<accession>A0A6A6TQL4</accession>
<proteinExistence type="predicted"/>
<feature type="compositionally biased region" description="Low complexity" evidence="1">
    <location>
        <begin position="121"/>
        <end position="136"/>
    </location>
</feature>
<feature type="region of interest" description="Disordered" evidence="1">
    <location>
        <begin position="107"/>
        <end position="193"/>
    </location>
</feature>
<evidence type="ECO:0008006" key="5">
    <source>
        <dbReference type="Google" id="ProtNLM"/>
    </source>
</evidence>
<organism evidence="3 4">
    <name type="scientific">Lophiostoma macrostomum CBS 122681</name>
    <dbReference type="NCBI Taxonomy" id="1314788"/>
    <lineage>
        <taxon>Eukaryota</taxon>
        <taxon>Fungi</taxon>
        <taxon>Dikarya</taxon>
        <taxon>Ascomycota</taxon>
        <taxon>Pezizomycotina</taxon>
        <taxon>Dothideomycetes</taxon>
        <taxon>Pleosporomycetidae</taxon>
        <taxon>Pleosporales</taxon>
        <taxon>Lophiostomataceae</taxon>
        <taxon>Lophiostoma</taxon>
    </lineage>
</organism>
<sequence>MFSMPALAVASGILFAVSSAQTHPDCPGAWATASDNSLLASGACCVAGTFTFDNAPIACATIIPADSDYSSNLADATSSLAASGTQLGETLEAPFCVETTVTSGNAVNTQSRCSSGGSAGTTGAAGSSGAPGTTGANISIGPGSSGTQDSNGTTINITGAPGTQQVATASASDGASVSSSSSTTSGESVAARTASSDRMLIVVGSIIGAAIGCTAFLL</sequence>
<feature type="signal peptide" evidence="2">
    <location>
        <begin position="1"/>
        <end position="20"/>
    </location>
</feature>
<keyword evidence="2" id="KW-0732">Signal</keyword>
<evidence type="ECO:0000256" key="2">
    <source>
        <dbReference type="SAM" id="SignalP"/>
    </source>
</evidence>